<dbReference type="EMBL" id="JAIWYP010000013">
    <property type="protein sequence ID" value="KAH3717817.1"/>
    <property type="molecule type" value="Genomic_DNA"/>
</dbReference>
<name>A0A9D4C615_DREPO</name>
<reference evidence="2" key="2">
    <citation type="submission" date="2020-11" db="EMBL/GenBank/DDBJ databases">
        <authorList>
            <person name="McCartney M.A."/>
            <person name="Auch B."/>
            <person name="Kono T."/>
            <person name="Mallez S."/>
            <person name="Becker A."/>
            <person name="Gohl D.M."/>
            <person name="Silverstein K.A.T."/>
            <person name="Koren S."/>
            <person name="Bechman K.B."/>
            <person name="Herman A."/>
            <person name="Abrahante J.E."/>
            <person name="Garbe J."/>
        </authorList>
    </citation>
    <scope>NUCLEOTIDE SEQUENCE</scope>
    <source>
        <strain evidence="2">Duluth1</strain>
        <tissue evidence="2">Whole animal</tissue>
    </source>
</reference>
<evidence type="ECO:0000313" key="3">
    <source>
        <dbReference type="Proteomes" id="UP000828390"/>
    </source>
</evidence>
<accession>A0A9D4C615</accession>
<sequence>MTMVRDNINDSGNKYTERNSTLPQGSTSSIAHYRAGQPLLPQRQDDLHPTRRCFTPNDKMLYTIEFTKKSGLMNGNMTPLTREDNRYKRGKIKTLLILANYPIETPTFYLRRWHPTNTLDQDLCTDYMNI</sequence>
<feature type="region of interest" description="Disordered" evidence="1">
    <location>
        <begin position="1"/>
        <end position="49"/>
    </location>
</feature>
<comment type="caution">
    <text evidence="2">The sequence shown here is derived from an EMBL/GenBank/DDBJ whole genome shotgun (WGS) entry which is preliminary data.</text>
</comment>
<dbReference type="AlphaFoldDB" id="A0A9D4C615"/>
<evidence type="ECO:0000256" key="1">
    <source>
        <dbReference type="SAM" id="MobiDB-lite"/>
    </source>
</evidence>
<proteinExistence type="predicted"/>
<feature type="compositionally biased region" description="Polar residues" evidence="1">
    <location>
        <begin position="9"/>
        <end position="30"/>
    </location>
</feature>
<keyword evidence="3" id="KW-1185">Reference proteome</keyword>
<evidence type="ECO:0000313" key="2">
    <source>
        <dbReference type="EMBL" id="KAH3717817.1"/>
    </source>
</evidence>
<gene>
    <name evidence="2" type="ORF">DPMN_060613</name>
</gene>
<dbReference type="Proteomes" id="UP000828390">
    <property type="component" value="Unassembled WGS sequence"/>
</dbReference>
<reference evidence="2" key="1">
    <citation type="journal article" date="2019" name="bioRxiv">
        <title>The Genome of the Zebra Mussel, Dreissena polymorpha: A Resource for Invasive Species Research.</title>
        <authorList>
            <person name="McCartney M.A."/>
            <person name="Auch B."/>
            <person name="Kono T."/>
            <person name="Mallez S."/>
            <person name="Zhang Y."/>
            <person name="Obille A."/>
            <person name="Becker A."/>
            <person name="Abrahante J.E."/>
            <person name="Garbe J."/>
            <person name="Badalamenti J.P."/>
            <person name="Herman A."/>
            <person name="Mangelson H."/>
            <person name="Liachko I."/>
            <person name="Sullivan S."/>
            <person name="Sone E.D."/>
            <person name="Koren S."/>
            <person name="Silverstein K.A.T."/>
            <person name="Beckman K.B."/>
            <person name="Gohl D.M."/>
        </authorList>
    </citation>
    <scope>NUCLEOTIDE SEQUENCE</scope>
    <source>
        <strain evidence="2">Duluth1</strain>
        <tissue evidence="2">Whole animal</tissue>
    </source>
</reference>
<protein>
    <submittedName>
        <fullName evidence="2">Uncharacterized protein</fullName>
    </submittedName>
</protein>
<organism evidence="2 3">
    <name type="scientific">Dreissena polymorpha</name>
    <name type="common">Zebra mussel</name>
    <name type="synonym">Mytilus polymorpha</name>
    <dbReference type="NCBI Taxonomy" id="45954"/>
    <lineage>
        <taxon>Eukaryota</taxon>
        <taxon>Metazoa</taxon>
        <taxon>Spiralia</taxon>
        <taxon>Lophotrochozoa</taxon>
        <taxon>Mollusca</taxon>
        <taxon>Bivalvia</taxon>
        <taxon>Autobranchia</taxon>
        <taxon>Heteroconchia</taxon>
        <taxon>Euheterodonta</taxon>
        <taxon>Imparidentia</taxon>
        <taxon>Neoheterodontei</taxon>
        <taxon>Myida</taxon>
        <taxon>Dreissenoidea</taxon>
        <taxon>Dreissenidae</taxon>
        <taxon>Dreissena</taxon>
    </lineage>
</organism>